<organism evidence="2 3">
    <name type="scientific">Swaminathania salitolerans</name>
    <dbReference type="NCBI Taxonomy" id="182838"/>
    <lineage>
        <taxon>Bacteria</taxon>
        <taxon>Pseudomonadati</taxon>
        <taxon>Pseudomonadota</taxon>
        <taxon>Alphaproteobacteria</taxon>
        <taxon>Acetobacterales</taxon>
        <taxon>Acetobacteraceae</taxon>
        <taxon>Swaminathania</taxon>
    </lineage>
</organism>
<gene>
    <name evidence="2" type="ORF">SSA02_15150</name>
</gene>
<dbReference type="SUPFAM" id="SSF53795">
    <property type="entry name" value="PEP carboxykinase-like"/>
    <property type="match status" value="1"/>
</dbReference>
<dbReference type="RefSeq" id="WP_147093454.1">
    <property type="nucleotide sequence ID" value="NZ_BJVC01000003.1"/>
</dbReference>
<dbReference type="Pfam" id="PF07475">
    <property type="entry name" value="Hpr_kinase_C"/>
    <property type="match status" value="1"/>
</dbReference>
<keyword evidence="3" id="KW-1185">Reference proteome</keyword>
<protein>
    <recommendedName>
        <fullName evidence="1">HPr kinase/phosphorylase C-terminal domain-containing protein</fullName>
    </recommendedName>
</protein>
<sequence>MHGAEHTAQSPPCTSLIHASCAAWNGQGVLLTGASGSGKSSLLLRLVDAGFALVADDRVELRGGEACAPPALAGLMEIRGLGIVSMPSLPRCRIRLHVELDSETPPERLPRSALHVASGAWSIRLDAFHADAVSIIRTALHCAEGRYTLVCGVNGGTAFSKPLPFGTEED</sequence>
<dbReference type="Gene3D" id="3.40.50.300">
    <property type="entry name" value="P-loop containing nucleotide triphosphate hydrolases"/>
    <property type="match status" value="1"/>
</dbReference>
<dbReference type="GO" id="GO:0006109">
    <property type="term" value="P:regulation of carbohydrate metabolic process"/>
    <property type="evidence" value="ECO:0007669"/>
    <property type="project" value="InterPro"/>
</dbReference>
<dbReference type="OrthoDB" id="8326226at2"/>
<evidence type="ECO:0000313" key="3">
    <source>
        <dbReference type="Proteomes" id="UP000321405"/>
    </source>
</evidence>
<dbReference type="InterPro" id="IPR027417">
    <property type="entry name" value="P-loop_NTPase"/>
</dbReference>
<dbReference type="AlphaFoldDB" id="A0A511BQK1"/>
<proteinExistence type="predicted"/>
<dbReference type="Proteomes" id="UP000321405">
    <property type="component" value="Unassembled WGS sequence"/>
</dbReference>
<dbReference type="EMBL" id="BJVC01000003">
    <property type="protein sequence ID" value="GEL02352.1"/>
    <property type="molecule type" value="Genomic_DNA"/>
</dbReference>
<comment type="caution">
    <text evidence="2">The sequence shown here is derived from an EMBL/GenBank/DDBJ whole genome shotgun (WGS) entry which is preliminary data.</text>
</comment>
<dbReference type="GO" id="GO:0005524">
    <property type="term" value="F:ATP binding"/>
    <property type="evidence" value="ECO:0007669"/>
    <property type="project" value="InterPro"/>
</dbReference>
<dbReference type="CDD" id="cd01918">
    <property type="entry name" value="HprK_C"/>
    <property type="match status" value="1"/>
</dbReference>
<feature type="domain" description="HPr kinase/phosphorylase C-terminal" evidence="1">
    <location>
        <begin position="16"/>
        <end position="87"/>
    </location>
</feature>
<dbReference type="InterPro" id="IPR011104">
    <property type="entry name" value="Hpr_kin/Pase_C"/>
</dbReference>
<reference evidence="2 3" key="1">
    <citation type="submission" date="2019-07" db="EMBL/GenBank/DDBJ databases">
        <title>Whole genome shotgun sequence of Swaminathania salitolerans NBRC 104436.</title>
        <authorList>
            <person name="Hosoyama A."/>
            <person name="Uohara A."/>
            <person name="Ohji S."/>
            <person name="Ichikawa N."/>
        </authorList>
    </citation>
    <scope>NUCLEOTIDE SEQUENCE [LARGE SCALE GENOMIC DNA]</scope>
    <source>
        <strain evidence="2 3">NBRC 104436</strain>
    </source>
</reference>
<evidence type="ECO:0000313" key="2">
    <source>
        <dbReference type="EMBL" id="GEL02352.1"/>
    </source>
</evidence>
<evidence type="ECO:0000259" key="1">
    <source>
        <dbReference type="Pfam" id="PF07475"/>
    </source>
</evidence>
<name>A0A511BQK1_9PROT</name>
<dbReference type="GO" id="GO:0000155">
    <property type="term" value="F:phosphorelay sensor kinase activity"/>
    <property type="evidence" value="ECO:0007669"/>
    <property type="project" value="InterPro"/>
</dbReference>
<accession>A0A511BQK1</accession>